<accession>A0ABT0I3V7</accession>
<evidence type="ECO:0000313" key="3">
    <source>
        <dbReference type="Proteomes" id="UP001522868"/>
    </source>
</evidence>
<reference evidence="2 3" key="1">
    <citation type="submission" date="2022-04" db="EMBL/GenBank/DDBJ databases">
        <title>Streptomyces sp. nov. LCR6-01 isolated from Lichen of Dirinaria sp.</title>
        <authorList>
            <person name="Kanchanasin P."/>
            <person name="Tanasupawat S."/>
            <person name="Phongsopitanun W."/>
        </authorList>
    </citation>
    <scope>NUCLEOTIDE SEQUENCE [LARGE SCALE GENOMIC DNA]</scope>
    <source>
        <strain evidence="2 3">LCR6-01</strain>
    </source>
</reference>
<dbReference type="Gene3D" id="3.90.180.10">
    <property type="entry name" value="Medium-chain alcohol dehydrogenases, catalytic domain"/>
    <property type="match status" value="1"/>
</dbReference>
<dbReference type="InterPro" id="IPR013154">
    <property type="entry name" value="ADH-like_N"/>
</dbReference>
<dbReference type="SMART" id="SM00829">
    <property type="entry name" value="PKS_ER"/>
    <property type="match status" value="1"/>
</dbReference>
<dbReference type="InterPro" id="IPR036291">
    <property type="entry name" value="NAD(P)-bd_dom_sf"/>
</dbReference>
<evidence type="ECO:0000313" key="2">
    <source>
        <dbReference type="EMBL" id="MCK8676011.1"/>
    </source>
</evidence>
<comment type="caution">
    <text evidence="2">The sequence shown here is derived from an EMBL/GenBank/DDBJ whole genome shotgun (WGS) entry which is preliminary data.</text>
</comment>
<gene>
    <name evidence="2" type="ORF">M1O15_00990</name>
</gene>
<dbReference type="InterPro" id="IPR011032">
    <property type="entry name" value="GroES-like_sf"/>
</dbReference>
<dbReference type="EMBL" id="JALPTH010000001">
    <property type="protein sequence ID" value="MCK8676011.1"/>
    <property type="molecule type" value="Genomic_DNA"/>
</dbReference>
<proteinExistence type="predicted"/>
<dbReference type="SUPFAM" id="SSF50129">
    <property type="entry name" value="GroES-like"/>
    <property type="match status" value="1"/>
</dbReference>
<sequence length="305" mass="31296">MRATVLSRYGGPERLAVAELPRPVPGSGQILVRVAASAVNPVDIEVRSGRAAARVSHGFPMVLGWDLAGTVAQCGADARRFATGDRVVAMSAQTATGIGTHAEYVALDERLAACAPRTGDLRRAAALPLAGLTADQALELLDPAPGDTLLVTGAVGAVGGFAVQLAAARGLAVQALVRPGDEEAARALGARRVFTARAAIPAASADCLFDTAGEPSALAAVRDGGRAVSVVPTRPLVAARGIDVRMWFVEQDGGRLTRLSRLVDDGVLTLRVAEVFSLATVGEAHRLLAAGGTRGKLLIDPRLGN</sequence>
<keyword evidence="3" id="KW-1185">Reference proteome</keyword>
<dbReference type="PANTHER" id="PTHR43482:SF1">
    <property type="entry name" value="PROTEIN AST1-RELATED"/>
    <property type="match status" value="1"/>
</dbReference>
<dbReference type="Proteomes" id="UP001522868">
    <property type="component" value="Unassembled WGS sequence"/>
</dbReference>
<dbReference type="Pfam" id="PF13602">
    <property type="entry name" value="ADH_zinc_N_2"/>
    <property type="match status" value="1"/>
</dbReference>
<dbReference type="RefSeq" id="WP_248631203.1">
    <property type="nucleotide sequence ID" value="NZ_JALPTH010000001.1"/>
</dbReference>
<feature type="domain" description="Enoyl reductase (ER)" evidence="1">
    <location>
        <begin position="10"/>
        <end position="299"/>
    </location>
</feature>
<protein>
    <submittedName>
        <fullName evidence="2">NADP-dependent oxidoreductase</fullName>
    </submittedName>
</protein>
<dbReference type="PANTHER" id="PTHR43482">
    <property type="entry name" value="PROTEIN AST1-RELATED"/>
    <property type="match status" value="1"/>
</dbReference>
<name>A0ABT0I3V7_9ACTN</name>
<dbReference type="InterPro" id="IPR052585">
    <property type="entry name" value="Lipid_raft_assoc_Zn_ADH"/>
</dbReference>
<dbReference type="InterPro" id="IPR020843">
    <property type="entry name" value="ER"/>
</dbReference>
<dbReference type="SUPFAM" id="SSF51735">
    <property type="entry name" value="NAD(P)-binding Rossmann-fold domains"/>
    <property type="match status" value="1"/>
</dbReference>
<evidence type="ECO:0000259" key="1">
    <source>
        <dbReference type="SMART" id="SM00829"/>
    </source>
</evidence>
<organism evidence="2 3">
    <name type="scientific">Streptomyces lichenis</name>
    <dbReference type="NCBI Taxonomy" id="2306967"/>
    <lineage>
        <taxon>Bacteria</taxon>
        <taxon>Bacillati</taxon>
        <taxon>Actinomycetota</taxon>
        <taxon>Actinomycetes</taxon>
        <taxon>Kitasatosporales</taxon>
        <taxon>Streptomycetaceae</taxon>
        <taxon>Streptomyces</taxon>
    </lineage>
</organism>
<dbReference type="CDD" id="cd05289">
    <property type="entry name" value="MDR_like_2"/>
    <property type="match status" value="1"/>
</dbReference>
<dbReference type="Pfam" id="PF08240">
    <property type="entry name" value="ADH_N"/>
    <property type="match status" value="1"/>
</dbReference>
<dbReference type="Gene3D" id="3.40.50.720">
    <property type="entry name" value="NAD(P)-binding Rossmann-like Domain"/>
    <property type="match status" value="1"/>
</dbReference>